<organism evidence="1 2">
    <name type="scientific">Lucifera butyrica</name>
    <dbReference type="NCBI Taxonomy" id="1351585"/>
    <lineage>
        <taxon>Bacteria</taxon>
        <taxon>Bacillati</taxon>
        <taxon>Bacillota</taxon>
        <taxon>Negativicutes</taxon>
        <taxon>Veillonellales</taxon>
        <taxon>Veillonellaceae</taxon>
        <taxon>Lucifera</taxon>
    </lineage>
</organism>
<dbReference type="AlphaFoldDB" id="A0A498R4L0"/>
<reference evidence="1 2" key="1">
    <citation type="submission" date="2018-06" db="EMBL/GenBank/DDBJ databases">
        <authorList>
            <person name="Strepis N."/>
        </authorList>
    </citation>
    <scope>NUCLEOTIDE SEQUENCE [LARGE SCALE GENOMIC DNA]</scope>
    <source>
        <strain evidence="1">LUCI</strain>
    </source>
</reference>
<protein>
    <submittedName>
        <fullName evidence="1">Anti-sigma-f factor fin</fullName>
    </submittedName>
</protein>
<sequence>MKIYYICEFCGDPIDTLEIDQIDEARFGFDCLTGEERQDIIKIDSLTNSIQVQSLCDQCIEALGLAEEEPVIFQTGYLH</sequence>
<evidence type="ECO:0000313" key="1">
    <source>
        <dbReference type="EMBL" id="VBB06374.1"/>
    </source>
</evidence>
<dbReference type="RefSeq" id="WP_122627324.1">
    <property type="nucleotide sequence ID" value="NZ_UPPP01000063.1"/>
</dbReference>
<dbReference type="GO" id="GO:0010468">
    <property type="term" value="P:regulation of gene expression"/>
    <property type="evidence" value="ECO:0007669"/>
    <property type="project" value="InterPro"/>
</dbReference>
<proteinExistence type="predicted"/>
<keyword evidence="2" id="KW-1185">Reference proteome</keyword>
<dbReference type="Proteomes" id="UP000277811">
    <property type="component" value="Unassembled WGS sequence"/>
</dbReference>
<gene>
    <name evidence="1" type="ORF">LUCI_1605</name>
</gene>
<name>A0A498R4L0_9FIRM</name>
<dbReference type="OrthoDB" id="2084556at2"/>
<dbReference type="InterPro" id="IPR020115">
    <property type="entry name" value="Fin"/>
</dbReference>
<evidence type="ECO:0000313" key="2">
    <source>
        <dbReference type="Proteomes" id="UP000277811"/>
    </source>
</evidence>
<dbReference type="EMBL" id="UPPP01000063">
    <property type="protein sequence ID" value="VBB06374.1"/>
    <property type="molecule type" value="Genomic_DNA"/>
</dbReference>
<dbReference type="Pfam" id="PF10955">
    <property type="entry name" value="Fin"/>
    <property type="match status" value="1"/>
</dbReference>
<accession>A0A498R4L0</accession>